<dbReference type="InterPro" id="IPR012327">
    <property type="entry name" value="MeTrfase_D12"/>
</dbReference>
<proteinExistence type="predicted"/>
<gene>
    <name evidence="4" type="ORF">LPTSP2_36890</name>
</gene>
<dbReference type="RefSeq" id="WP_108961358.1">
    <property type="nucleotide sequence ID" value="NZ_BFAZ01000011.1"/>
</dbReference>
<keyword evidence="3" id="KW-0949">S-adenosyl-L-methionine</keyword>
<dbReference type="GO" id="GO:0009007">
    <property type="term" value="F:site-specific DNA-methyltransferase (adenine-specific) activity"/>
    <property type="evidence" value="ECO:0007669"/>
    <property type="project" value="UniProtKB-EC"/>
</dbReference>
<evidence type="ECO:0000313" key="4">
    <source>
        <dbReference type="EMBL" id="GBF44386.1"/>
    </source>
</evidence>
<dbReference type="OrthoDB" id="9805629at2"/>
<dbReference type="PIRSF" id="PIRSF000398">
    <property type="entry name" value="M_m6A_EcoRV"/>
    <property type="match status" value="1"/>
</dbReference>
<evidence type="ECO:0000313" key="5">
    <source>
        <dbReference type="Proteomes" id="UP000245206"/>
    </source>
</evidence>
<dbReference type="GO" id="GO:0009307">
    <property type="term" value="P:DNA restriction-modification system"/>
    <property type="evidence" value="ECO:0007669"/>
    <property type="project" value="InterPro"/>
</dbReference>
<protein>
    <submittedName>
        <fullName evidence="4">Uncharacterized protein</fullName>
    </submittedName>
</protein>
<keyword evidence="1" id="KW-0489">Methyltransferase</keyword>
<dbReference type="GO" id="GO:0043565">
    <property type="term" value="F:sequence-specific DNA binding"/>
    <property type="evidence" value="ECO:0007669"/>
    <property type="project" value="TreeGrafter"/>
</dbReference>
<dbReference type="Gene3D" id="3.40.50.150">
    <property type="entry name" value="Vaccinia Virus protein VP39"/>
    <property type="match status" value="2"/>
</dbReference>
<comment type="caution">
    <text evidence="4">The sequence shown here is derived from an EMBL/GenBank/DDBJ whole genome shotgun (WGS) entry which is preliminary data.</text>
</comment>
<evidence type="ECO:0000256" key="1">
    <source>
        <dbReference type="ARBA" id="ARBA00022603"/>
    </source>
</evidence>
<accession>A0A2P2DIB3</accession>
<keyword evidence="2" id="KW-0808">Transferase</keyword>
<dbReference type="GO" id="GO:1904047">
    <property type="term" value="F:S-adenosyl-L-methionine binding"/>
    <property type="evidence" value="ECO:0007669"/>
    <property type="project" value="TreeGrafter"/>
</dbReference>
<dbReference type="SUPFAM" id="SSF53335">
    <property type="entry name" value="S-adenosyl-L-methionine-dependent methyltransferases"/>
    <property type="match status" value="1"/>
</dbReference>
<dbReference type="EMBL" id="BFAZ01000011">
    <property type="protein sequence ID" value="GBF44386.1"/>
    <property type="molecule type" value="Genomic_DNA"/>
</dbReference>
<name>A0A2P2DIB3_9LEPT</name>
<evidence type="ECO:0000256" key="2">
    <source>
        <dbReference type="ARBA" id="ARBA00022679"/>
    </source>
</evidence>
<dbReference type="PANTHER" id="PTHR30481:SF4">
    <property type="entry name" value="SITE-SPECIFIC DNA-METHYLTRANSFERASE (ADENINE-SPECIFIC)"/>
    <property type="match status" value="1"/>
</dbReference>
<dbReference type="GO" id="GO:0006298">
    <property type="term" value="P:mismatch repair"/>
    <property type="evidence" value="ECO:0007669"/>
    <property type="project" value="TreeGrafter"/>
</dbReference>
<dbReference type="InterPro" id="IPR012263">
    <property type="entry name" value="M_m6A_EcoRV"/>
</dbReference>
<reference evidence="5" key="1">
    <citation type="journal article" date="2019" name="Microbiol. Immunol.">
        <title>Molecular and phenotypic characterization of Leptospira johnsonii sp. nov., Leptospira ellinghausenii sp. nov. and Leptospira ryugenii sp. nov. isolated from soil and water in Japan.</title>
        <authorList>
            <person name="Masuzawa T."/>
            <person name="Saito M."/>
            <person name="Nakao R."/>
            <person name="Nikaido Y."/>
            <person name="Matsumoto M."/>
            <person name="Ogawa M."/>
            <person name="Yokoyama M."/>
            <person name="Hidaka Y."/>
            <person name="Tomita J."/>
            <person name="Sakakibara K."/>
            <person name="Suzuki K."/>
            <person name="Yasuda S."/>
            <person name="Sato H."/>
            <person name="Yamaguchi M."/>
            <person name="Yoshida S.I."/>
            <person name="Koizumi N."/>
            <person name="Kawamura Y."/>
        </authorList>
    </citation>
    <scope>NUCLEOTIDE SEQUENCE [LARGE SCALE GENOMIC DNA]</scope>
    <source>
        <strain evidence="5">E18</strain>
    </source>
</reference>
<dbReference type="AlphaFoldDB" id="A0A2P2DIB3"/>
<sequence>MNRPALKYNGGKFRLREWILSHFPKHQVYVEMSCGASSVLLSKDRSKVEVANDLDGNITTFFSVLRDEPKKLIRKISLTPYSERSLKYALDTIDSTEDPIDRAWKFYTICWMSMRANDVRKSNIDFRAKGNLAEEGGHNPARLFSKIKHLYKISERLRGVFILEKNAIELTKIYDSEGTLFYLDLPYLAESRNTKSLYTKEFSQVEQHVSVLETLTKIKGMAVVSHYPHPVYDEIFSGWEVVTKSTLANSMQKRKTRNSNERVEALYLSPLASQNLHPSLFQEIAV</sequence>
<dbReference type="PANTHER" id="PTHR30481">
    <property type="entry name" value="DNA ADENINE METHYLASE"/>
    <property type="match status" value="1"/>
</dbReference>
<dbReference type="Proteomes" id="UP000245206">
    <property type="component" value="Unassembled WGS sequence"/>
</dbReference>
<keyword evidence="5" id="KW-1185">Reference proteome</keyword>
<dbReference type="GO" id="GO:0032259">
    <property type="term" value="P:methylation"/>
    <property type="evidence" value="ECO:0007669"/>
    <property type="project" value="UniProtKB-KW"/>
</dbReference>
<dbReference type="Pfam" id="PF02086">
    <property type="entry name" value="MethyltransfD12"/>
    <property type="match status" value="1"/>
</dbReference>
<evidence type="ECO:0000256" key="3">
    <source>
        <dbReference type="ARBA" id="ARBA00022691"/>
    </source>
</evidence>
<organism evidence="4 5">
    <name type="scientific">Leptospira ellinghausenii</name>
    <dbReference type="NCBI Taxonomy" id="1917822"/>
    <lineage>
        <taxon>Bacteria</taxon>
        <taxon>Pseudomonadati</taxon>
        <taxon>Spirochaetota</taxon>
        <taxon>Spirochaetia</taxon>
        <taxon>Leptospirales</taxon>
        <taxon>Leptospiraceae</taxon>
        <taxon>Leptospira</taxon>
    </lineage>
</organism>
<dbReference type="PRINTS" id="PR00505">
    <property type="entry name" value="D12N6MTFRASE"/>
</dbReference>
<dbReference type="InterPro" id="IPR029063">
    <property type="entry name" value="SAM-dependent_MTases_sf"/>
</dbReference>